<dbReference type="InterPro" id="IPR032451">
    <property type="entry name" value="SMARCC_C"/>
</dbReference>
<evidence type="ECO:0000259" key="14">
    <source>
        <dbReference type="PROSITE" id="PS51293"/>
    </source>
</evidence>
<dbReference type="InterPro" id="IPR000433">
    <property type="entry name" value="Znf_ZZ"/>
</dbReference>
<dbReference type="Pfam" id="PF00249">
    <property type="entry name" value="Myb_DNA-binding"/>
    <property type="match status" value="1"/>
</dbReference>
<dbReference type="PROSITE" id="PS50135">
    <property type="entry name" value="ZF_ZZ_2"/>
    <property type="match status" value="1"/>
</dbReference>
<feature type="compositionally biased region" description="Basic and acidic residues" evidence="10">
    <location>
        <begin position="695"/>
        <end position="717"/>
    </location>
</feature>
<dbReference type="InterPro" id="IPR036388">
    <property type="entry name" value="WH-like_DNA-bd_sf"/>
</dbReference>
<evidence type="ECO:0000256" key="3">
    <source>
        <dbReference type="ARBA" id="ARBA00022771"/>
    </source>
</evidence>
<evidence type="ECO:0000313" key="17">
    <source>
        <dbReference type="Proteomes" id="UP000827721"/>
    </source>
</evidence>
<feature type="compositionally biased region" description="Polar residues" evidence="10">
    <location>
        <begin position="814"/>
        <end position="827"/>
    </location>
</feature>
<feature type="compositionally biased region" description="Polar residues" evidence="10">
    <location>
        <begin position="839"/>
        <end position="862"/>
    </location>
</feature>
<feature type="compositionally biased region" description="Basic and acidic residues" evidence="10">
    <location>
        <begin position="643"/>
        <end position="670"/>
    </location>
</feature>
<dbReference type="PANTHER" id="PTHR12802">
    <property type="entry name" value="SWI/SNF COMPLEX-RELATED"/>
    <property type="match status" value="1"/>
</dbReference>
<dbReference type="Pfam" id="PF04433">
    <property type="entry name" value="SWIRM"/>
    <property type="match status" value="1"/>
</dbReference>
<feature type="domain" description="SWIRM" evidence="13">
    <location>
        <begin position="151"/>
        <end position="248"/>
    </location>
</feature>
<evidence type="ECO:0008006" key="18">
    <source>
        <dbReference type="Google" id="ProtNLM"/>
    </source>
</evidence>
<evidence type="ECO:0000256" key="4">
    <source>
        <dbReference type="ARBA" id="ARBA00022833"/>
    </source>
</evidence>
<dbReference type="Gene3D" id="1.10.10.60">
    <property type="entry name" value="Homeodomain-like"/>
    <property type="match status" value="1"/>
</dbReference>
<sequence>MEEKRREAGTQPAASSSVAAAAAAESSPSEPASSRRRAGGQKRKANALSAANASSTPSKRVTREKNLISHPPIYNHNGPLTRARGPNTLATSAAGGSVFPAPTGGKLESARDDAKLEAIEELNKVSEAWEALETKIEADFEAIRSRDSNVHVVPTHCGWFSWTKLHPLEEQGIPSFFNGKLQDRTPDIYMEIRNWIMKKFHTNPNRQIELKDLSELEVGCLDARQEVMEFLEYWGLINFHPFSPVDSAAASADVDGAANANNDGPANADGDRVANAGDGAAKKDSLLENLYRFEKIQFCPPVALKPKMMSPSMTSGLFPESAIAEELVKPEGPAVEYHCNSCSADCSRKRYHCQKQADFDLCTDCFNNGKFGSGMSSSDFILMVPGEAAGVSGGKWTDQETLLLLEALELYKENWNEIAEHVATKTKAQCILHFVEMPIEDAFFEFNDDVDANLKETTDPAATHDDNSVPKDVPETSESKTGADEGPSQTPPMETSKPEDTSEGKISQENLNPEDENKVKVGEEMSKSEVNRDVKDSPETGENIALKALREAFEAVGYLPTPESPHSFADVGNPVMALAAFLSLLVASDFATVSARSSLKSISGNSPAMQLAARHCFILEDPPGYKKEPAHSESIVSEMADQDTQKGKNSEDRNNKRDNSTSMLAERDFSNDQSNKITEDCVPEEKRPSASSNEKSTEKSHSAKEPDNIITSEKVESGDLDDESNPELPKDNPELSSPPSSVKELGEGTSVGDPSPPVEVPKEVTSLPDLSEKEAGQPVTSNSLLEPSQPCSAAKDIDMVSESLPSENNEPEQPVTSSLKGEPSQPTEVPKDVDMVSGSLPSEVNEPQLSDSIIENGTATGEDQTRNSKEEKLDSKETKDDHNIDKLKRVAVTALSAAAVKAKFLADQEEDQIRQLATSLIEKQLQKLETKLAFFHEMDSVTLRVKDQLERSKQKLFYERAQIIQARLGLTASSSRAMPSSVPANRIPMNFANSVARPPMGMTSPRPPILRPMGTVASTPSNPFMSTTVAGSSIRPSSQDKLSSVGTNSCKVLNTIGLTAVDYLGRKEHDFRNLPVLSDHCWSIILAFEEIILT</sequence>
<dbReference type="InterPro" id="IPR041984">
    <property type="entry name" value="Rsc8/Ssr1/Ssr2_ZZ"/>
</dbReference>
<proteinExistence type="predicted"/>
<evidence type="ECO:0000256" key="5">
    <source>
        <dbReference type="ARBA" id="ARBA00023015"/>
    </source>
</evidence>
<dbReference type="EMBL" id="JAFEMO010000002">
    <property type="protein sequence ID" value="KAH7575101.1"/>
    <property type="molecule type" value="Genomic_DNA"/>
</dbReference>
<dbReference type="Gene3D" id="1.10.10.10">
    <property type="entry name" value="Winged helix-like DNA-binding domain superfamily/Winged helix DNA-binding domain"/>
    <property type="match status" value="1"/>
</dbReference>
<reference evidence="16 17" key="1">
    <citation type="submission" date="2021-02" db="EMBL/GenBank/DDBJ databases">
        <title>Plant Genome Project.</title>
        <authorList>
            <person name="Zhang R.-G."/>
        </authorList>
    </citation>
    <scope>NUCLEOTIDE SEQUENCE [LARGE SCALE GENOMIC DNA]</scope>
    <source>
        <tissue evidence="16">Leaves</tissue>
    </source>
</reference>
<evidence type="ECO:0000313" key="16">
    <source>
        <dbReference type="EMBL" id="KAH7575101.1"/>
    </source>
</evidence>
<name>A0ABQ8IEI8_9ROSI</name>
<evidence type="ECO:0000259" key="13">
    <source>
        <dbReference type="PROSITE" id="PS50934"/>
    </source>
</evidence>
<dbReference type="SMART" id="SM00291">
    <property type="entry name" value="ZnF_ZZ"/>
    <property type="match status" value="1"/>
</dbReference>
<dbReference type="PROSITE" id="PS50090">
    <property type="entry name" value="MYB_LIKE"/>
    <property type="match status" value="1"/>
</dbReference>
<evidence type="ECO:0000256" key="7">
    <source>
        <dbReference type="ARBA" id="ARBA00023163"/>
    </source>
</evidence>
<feature type="compositionally biased region" description="Low complexity" evidence="10">
    <location>
        <begin position="12"/>
        <end position="32"/>
    </location>
</feature>
<keyword evidence="5" id="KW-0805">Transcription regulation</keyword>
<keyword evidence="17" id="KW-1185">Reference proteome</keyword>
<dbReference type="InterPro" id="IPR001005">
    <property type="entry name" value="SANT/Myb"/>
</dbReference>
<dbReference type="CDD" id="cd02336">
    <property type="entry name" value="ZZ_RSC8"/>
    <property type="match status" value="1"/>
</dbReference>
<evidence type="ECO:0000259" key="12">
    <source>
        <dbReference type="PROSITE" id="PS50135"/>
    </source>
</evidence>
<feature type="compositionally biased region" description="Polar residues" evidence="10">
    <location>
        <begin position="778"/>
        <end position="791"/>
    </location>
</feature>
<dbReference type="SUPFAM" id="SSF57850">
    <property type="entry name" value="RING/U-box"/>
    <property type="match status" value="1"/>
</dbReference>
<feature type="domain" description="Myb-like" evidence="11">
    <location>
        <begin position="388"/>
        <end position="438"/>
    </location>
</feature>
<protein>
    <recommendedName>
        <fullName evidence="18">SWI/SNF complex subunit SWI3D</fullName>
    </recommendedName>
</protein>
<keyword evidence="7" id="KW-0804">Transcription</keyword>
<dbReference type="Pfam" id="PF16495">
    <property type="entry name" value="SWIRM-assoc_1"/>
    <property type="match status" value="1"/>
</dbReference>
<evidence type="ECO:0000256" key="2">
    <source>
        <dbReference type="ARBA" id="ARBA00022723"/>
    </source>
</evidence>
<dbReference type="InterPro" id="IPR007526">
    <property type="entry name" value="SWIRM"/>
</dbReference>
<dbReference type="PROSITE" id="PS50934">
    <property type="entry name" value="SWIRM"/>
    <property type="match status" value="1"/>
</dbReference>
<keyword evidence="6" id="KW-0238">DNA-binding</keyword>
<feature type="domain" description="HTH myb-type" evidence="15">
    <location>
        <begin position="388"/>
        <end position="430"/>
    </location>
</feature>
<feature type="compositionally biased region" description="Basic residues" evidence="10">
    <location>
        <begin position="34"/>
        <end position="45"/>
    </location>
</feature>
<keyword evidence="4" id="KW-0862">Zinc</keyword>
<dbReference type="PANTHER" id="PTHR12802:SF41">
    <property type="entry name" value="BRAHMA ASSOCIATED PROTEIN 155 KDA"/>
    <property type="match status" value="1"/>
</dbReference>
<feature type="compositionally biased region" description="Basic and acidic residues" evidence="10">
    <location>
        <begin position="863"/>
        <end position="881"/>
    </location>
</feature>
<comment type="subcellular location">
    <subcellularLocation>
        <location evidence="1">Nucleus</location>
    </subcellularLocation>
</comment>
<dbReference type="Proteomes" id="UP000827721">
    <property type="component" value="Unassembled WGS sequence"/>
</dbReference>
<comment type="caution">
    <text evidence="16">The sequence shown here is derived from an EMBL/GenBank/DDBJ whole genome shotgun (WGS) entry which is preliminary data.</text>
</comment>
<dbReference type="PROSITE" id="PS51294">
    <property type="entry name" value="HTH_MYB"/>
    <property type="match status" value="1"/>
</dbReference>
<organism evidence="16 17">
    <name type="scientific">Xanthoceras sorbifolium</name>
    <dbReference type="NCBI Taxonomy" id="99658"/>
    <lineage>
        <taxon>Eukaryota</taxon>
        <taxon>Viridiplantae</taxon>
        <taxon>Streptophyta</taxon>
        <taxon>Embryophyta</taxon>
        <taxon>Tracheophyta</taxon>
        <taxon>Spermatophyta</taxon>
        <taxon>Magnoliopsida</taxon>
        <taxon>eudicotyledons</taxon>
        <taxon>Gunneridae</taxon>
        <taxon>Pentapetalae</taxon>
        <taxon>rosids</taxon>
        <taxon>malvids</taxon>
        <taxon>Sapindales</taxon>
        <taxon>Sapindaceae</taxon>
        <taxon>Xanthoceroideae</taxon>
        <taxon>Xanthoceras</taxon>
    </lineage>
</organism>
<feature type="compositionally biased region" description="Low complexity" evidence="10">
    <location>
        <begin position="801"/>
        <end position="812"/>
    </location>
</feature>
<dbReference type="InterPro" id="IPR017884">
    <property type="entry name" value="SANT_dom"/>
</dbReference>
<keyword evidence="2" id="KW-0479">Metal-binding</keyword>
<evidence type="ECO:0000256" key="9">
    <source>
        <dbReference type="PROSITE-ProRule" id="PRU00228"/>
    </source>
</evidence>
<feature type="region of interest" description="Disordered" evidence="10">
    <location>
        <begin position="1"/>
        <end position="106"/>
    </location>
</feature>
<dbReference type="InterPro" id="IPR043145">
    <property type="entry name" value="Znf_ZZ_sf"/>
</dbReference>
<feature type="compositionally biased region" description="Basic and acidic residues" evidence="10">
    <location>
        <begin position="677"/>
        <end position="688"/>
    </location>
</feature>
<dbReference type="Pfam" id="PF00569">
    <property type="entry name" value="ZZ"/>
    <property type="match status" value="1"/>
</dbReference>
<feature type="domain" description="SANT" evidence="14">
    <location>
        <begin position="391"/>
        <end position="442"/>
    </location>
</feature>
<evidence type="ECO:0000256" key="10">
    <source>
        <dbReference type="SAM" id="MobiDB-lite"/>
    </source>
</evidence>
<dbReference type="Gene3D" id="3.30.60.90">
    <property type="match status" value="1"/>
</dbReference>
<feature type="compositionally biased region" description="Basic and acidic residues" evidence="10">
    <location>
        <begin position="515"/>
        <end position="538"/>
    </location>
</feature>
<dbReference type="PROSITE" id="PS01357">
    <property type="entry name" value="ZF_ZZ_1"/>
    <property type="match status" value="1"/>
</dbReference>
<dbReference type="CDD" id="cd00167">
    <property type="entry name" value="SANT"/>
    <property type="match status" value="1"/>
</dbReference>
<evidence type="ECO:0000256" key="8">
    <source>
        <dbReference type="ARBA" id="ARBA00023242"/>
    </source>
</evidence>
<feature type="domain" description="ZZ-type" evidence="12">
    <location>
        <begin position="334"/>
        <end position="388"/>
    </location>
</feature>
<feature type="region of interest" description="Disordered" evidence="10">
    <location>
        <begin position="457"/>
        <end position="539"/>
    </location>
</feature>
<dbReference type="InterPro" id="IPR017930">
    <property type="entry name" value="Myb_dom"/>
</dbReference>
<dbReference type="InterPro" id="IPR009057">
    <property type="entry name" value="Homeodomain-like_sf"/>
</dbReference>
<accession>A0ABQ8IEI8</accession>
<feature type="compositionally biased region" description="Low complexity" evidence="10">
    <location>
        <begin position="46"/>
        <end position="55"/>
    </location>
</feature>
<evidence type="ECO:0000256" key="1">
    <source>
        <dbReference type="ARBA" id="ARBA00004123"/>
    </source>
</evidence>
<gene>
    <name evidence="16" type="ORF">JRO89_XS02G0047200</name>
</gene>
<evidence type="ECO:0000259" key="15">
    <source>
        <dbReference type="PROSITE" id="PS51294"/>
    </source>
</evidence>
<keyword evidence="3 9" id="KW-0863">Zinc-finger</keyword>
<evidence type="ECO:0000259" key="11">
    <source>
        <dbReference type="PROSITE" id="PS50090"/>
    </source>
</evidence>
<feature type="region of interest" description="Disordered" evidence="10">
    <location>
        <begin position="623"/>
        <end position="881"/>
    </location>
</feature>
<evidence type="ECO:0000256" key="6">
    <source>
        <dbReference type="ARBA" id="ARBA00023125"/>
    </source>
</evidence>
<dbReference type="SUPFAM" id="SSF46689">
    <property type="entry name" value="Homeodomain-like"/>
    <property type="match status" value="2"/>
</dbReference>
<dbReference type="PROSITE" id="PS51293">
    <property type="entry name" value="SANT"/>
    <property type="match status" value="1"/>
</dbReference>
<feature type="compositionally biased region" description="Basic and acidic residues" evidence="10">
    <location>
        <begin position="457"/>
        <end position="483"/>
    </location>
</feature>
<dbReference type="SMART" id="SM00717">
    <property type="entry name" value="SANT"/>
    <property type="match status" value="1"/>
</dbReference>
<keyword evidence="8" id="KW-0539">Nucleus</keyword>